<reference evidence="6 7" key="1">
    <citation type="submission" date="2019-06" db="EMBL/GenBank/DDBJ databases">
        <title>Whole genome shotgun sequence of Zoogloea ramigera NBRC 15342.</title>
        <authorList>
            <person name="Hosoyama A."/>
            <person name="Uohara A."/>
            <person name="Ohji S."/>
            <person name="Ichikawa N."/>
        </authorList>
    </citation>
    <scope>NUCLEOTIDE SEQUENCE [LARGE SCALE GENOMIC DNA]</scope>
    <source>
        <strain evidence="6 7">NBRC 15342</strain>
    </source>
</reference>
<feature type="transmembrane region" description="Helical" evidence="5">
    <location>
        <begin position="189"/>
        <end position="207"/>
    </location>
</feature>
<name>A0A4Y4CXN4_ZOORA</name>
<dbReference type="InterPro" id="IPR059112">
    <property type="entry name" value="CysZ/EI24"/>
</dbReference>
<evidence type="ECO:0000256" key="5">
    <source>
        <dbReference type="SAM" id="Phobius"/>
    </source>
</evidence>
<dbReference type="Proteomes" id="UP000318422">
    <property type="component" value="Unassembled WGS sequence"/>
</dbReference>
<organism evidence="6 7">
    <name type="scientific">Zoogloea ramigera</name>
    <dbReference type="NCBI Taxonomy" id="350"/>
    <lineage>
        <taxon>Bacteria</taxon>
        <taxon>Pseudomonadati</taxon>
        <taxon>Pseudomonadota</taxon>
        <taxon>Betaproteobacteria</taxon>
        <taxon>Rhodocyclales</taxon>
        <taxon>Zoogloeaceae</taxon>
        <taxon>Zoogloea</taxon>
    </lineage>
</organism>
<gene>
    <name evidence="6" type="ORF">ZRA01_21260</name>
</gene>
<dbReference type="Pfam" id="PF07264">
    <property type="entry name" value="EI24"/>
    <property type="match status" value="1"/>
</dbReference>
<dbReference type="RefSeq" id="WP_141351996.1">
    <property type="nucleotide sequence ID" value="NZ_BJNV01000033.1"/>
</dbReference>
<dbReference type="EMBL" id="BJNV01000033">
    <property type="protein sequence ID" value="GEC96053.1"/>
    <property type="molecule type" value="Genomic_DNA"/>
</dbReference>
<comment type="subcellular location">
    <subcellularLocation>
        <location evidence="1">Membrane</location>
        <topology evidence="1">Multi-pass membrane protein</topology>
    </subcellularLocation>
</comment>
<feature type="transmembrane region" description="Helical" evidence="5">
    <location>
        <begin position="151"/>
        <end position="168"/>
    </location>
</feature>
<feature type="transmembrane region" description="Helical" evidence="5">
    <location>
        <begin position="84"/>
        <end position="107"/>
    </location>
</feature>
<keyword evidence="2 5" id="KW-0812">Transmembrane</keyword>
<feature type="transmembrane region" description="Helical" evidence="5">
    <location>
        <begin position="26"/>
        <end position="45"/>
    </location>
</feature>
<evidence type="ECO:0000256" key="1">
    <source>
        <dbReference type="ARBA" id="ARBA00004141"/>
    </source>
</evidence>
<dbReference type="AlphaFoldDB" id="A0A4Y4CXN4"/>
<feature type="transmembrane region" description="Helical" evidence="5">
    <location>
        <begin position="52"/>
        <end position="78"/>
    </location>
</feature>
<keyword evidence="4 5" id="KW-0472">Membrane</keyword>
<evidence type="ECO:0000256" key="3">
    <source>
        <dbReference type="ARBA" id="ARBA00022989"/>
    </source>
</evidence>
<dbReference type="OrthoDB" id="8565703at2"/>
<feature type="transmembrane region" description="Helical" evidence="5">
    <location>
        <begin position="213"/>
        <end position="231"/>
    </location>
</feature>
<accession>A0A4Y4CXN4</accession>
<sequence>MKPVLLSYFSALRSLGRPGILWHLMWPTLAASVLWTSLLVINWGVMIAQGAAFITALPLVGGWISGSEVAMMVALVMFKIGLVVLALPIIYVTAAFLVAAVALPLMLEKVAATDYADLQRRGGGSQLGSVINALGAVLQFVALLVLSLPLWLIPGAGLLISLLLTARLNQQAFRYDALMAHADKFELKALPASQSGGLFGVGLFGAVLAHLPFINLFAPALAGLAFVHYLLSALRLARRTENIIEVN</sequence>
<evidence type="ECO:0000256" key="4">
    <source>
        <dbReference type="ARBA" id="ARBA00023136"/>
    </source>
</evidence>
<keyword evidence="7" id="KW-1185">Reference proteome</keyword>
<protein>
    <submittedName>
        <fullName evidence="6">Membrane protein</fullName>
    </submittedName>
</protein>
<proteinExistence type="predicted"/>
<keyword evidence="3 5" id="KW-1133">Transmembrane helix</keyword>
<evidence type="ECO:0000256" key="2">
    <source>
        <dbReference type="ARBA" id="ARBA00022692"/>
    </source>
</evidence>
<evidence type="ECO:0000313" key="7">
    <source>
        <dbReference type="Proteomes" id="UP000318422"/>
    </source>
</evidence>
<evidence type="ECO:0000313" key="6">
    <source>
        <dbReference type="EMBL" id="GEC96053.1"/>
    </source>
</evidence>
<comment type="caution">
    <text evidence="6">The sequence shown here is derived from an EMBL/GenBank/DDBJ whole genome shotgun (WGS) entry which is preliminary data.</text>
</comment>